<keyword evidence="1" id="KW-0472">Membrane</keyword>
<reference evidence="2" key="1">
    <citation type="submission" date="2022-07" db="EMBL/GenBank/DDBJ databases">
        <title>Parvularcula maris sp. nov., an algicidal bacterium isolated from seawater.</title>
        <authorList>
            <person name="Li F."/>
        </authorList>
    </citation>
    <scope>NUCLEOTIDE SEQUENCE</scope>
    <source>
        <strain evidence="2">BGMRC 0090</strain>
    </source>
</reference>
<keyword evidence="1" id="KW-1133">Transmembrane helix</keyword>
<accession>A0A9X2RJD9</accession>
<comment type="caution">
    <text evidence="2">The sequence shown here is derived from an EMBL/GenBank/DDBJ whole genome shotgun (WGS) entry which is preliminary data.</text>
</comment>
<feature type="transmembrane region" description="Helical" evidence="1">
    <location>
        <begin position="92"/>
        <end position="110"/>
    </location>
</feature>
<dbReference type="Proteomes" id="UP001142610">
    <property type="component" value="Unassembled WGS sequence"/>
</dbReference>
<organism evidence="2 3">
    <name type="scientific">Parvularcula maris</name>
    <dbReference type="NCBI Taxonomy" id="2965077"/>
    <lineage>
        <taxon>Bacteria</taxon>
        <taxon>Pseudomonadati</taxon>
        <taxon>Pseudomonadota</taxon>
        <taxon>Alphaproteobacteria</taxon>
        <taxon>Parvularculales</taxon>
        <taxon>Parvularculaceae</taxon>
        <taxon>Parvularcula</taxon>
    </lineage>
</organism>
<dbReference type="RefSeq" id="WP_256618486.1">
    <property type="nucleotide sequence ID" value="NZ_JANIBC010000002.1"/>
</dbReference>
<keyword evidence="3" id="KW-1185">Reference proteome</keyword>
<evidence type="ECO:0000256" key="1">
    <source>
        <dbReference type="SAM" id="Phobius"/>
    </source>
</evidence>
<keyword evidence="1" id="KW-0812">Transmembrane</keyword>
<evidence type="ECO:0000313" key="3">
    <source>
        <dbReference type="Proteomes" id="UP001142610"/>
    </source>
</evidence>
<name>A0A9X2RJD9_9PROT</name>
<sequence length="160" mass="17400">MTGPAMRKKPLWRFVFGAVLILQALFEFSNIGTTLAIGAGTIDGEAVGATAAQIRYYEDLEIVDHVVGAVYSLLLLITGFLVFLWSPRARDFMIGRVGLHALYFPTHLVTSDYLDALGTPGLVSLGIATVVLLIELFVVLQIHRRTPTEDLGRSVVGEAN</sequence>
<protein>
    <submittedName>
        <fullName evidence="2">Uncharacterized protein</fullName>
    </submittedName>
</protein>
<gene>
    <name evidence="2" type="ORF">NOG11_04480</name>
</gene>
<feature type="transmembrane region" description="Helical" evidence="1">
    <location>
        <begin position="62"/>
        <end position="85"/>
    </location>
</feature>
<dbReference type="EMBL" id="JANIBC010000002">
    <property type="protein sequence ID" value="MCQ8184637.1"/>
    <property type="molecule type" value="Genomic_DNA"/>
</dbReference>
<feature type="transmembrane region" description="Helical" evidence="1">
    <location>
        <begin position="122"/>
        <end position="140"/>
    </location>
</feature>
<evidence type="ECO:0000313" key="2">
    <source>
        <dbReference type="EMBL" id="MCQ8184637.1"/>
    </source>
</evidence>
<dbReference type="AlphaFoldDB" id="A0A9X2RJD9"/>
<proteinExistence type="predicted"/>